<dbReference type="InterPro" id="IPR013341">
    <property type="entry name" value="Mandelate_racemase_N_dom"/>
</dbReference>
<dbReference type="InterPro" id="IPR029065">
    <property type="entry name" value="Enolase_C-like"/>
</dbReference>
<keyword evidence="2" id="KW-0479">Metal-binding</keyword>
<dbReference type="InterPro" id="IPR018110">
    <property type="entry name" value="Mandel_Rmase/mucon_lact_enz_CS"/>
</dbReference>
<evidence type="ECO:0000313" key="6">
    <source>
        <dbReference type="Proteomes" id="UP000075260"/>
    </source>
</evidence>
<dbReference type="SFLD" id="SFLDG00180">
    <property type="entry name" value="muconate_cycloisomerase"/>
    <property type="match status" value="1"/>
</dbReference>
<dbReference type="SUPFAM" id="SSF51604">
    <property type="entry name" value="Enolase C-terminal domain-like"/>
    <property type="match status" value="1"/>
</dbReference>
<dbReference type="InterPro" id="IPR013342">
    <property type="entry name" value="Mandelate_racemase_C"/>
</dbReference>
<comment type="caution">
    <text evidence="5">The sequence shown here is derived from an EMBL/GenBank/DDBJ whole genome shotgun (WGS) entry which is preliminary data.</text>
</comment>
<dbReference type="Gene3D" id="3.30.390.10">
    <property type="entry name" value="Enolase-like, N-terminal domain"/>
    <property type="match status" value="1"/>
</dbReference>
<dbReference type="GO" id="GO:0006518">
    <property type="term" value="P:peptide metabolic process"/>
    <property type="evidence" value="ECO:0007669"/>
    <property type="project" value="UniProtKB-ARBA"/>
</dbReference>
<comment type="similarity">
    <text evidence="1">Belongs to the mandelate racemase/muconate lactonizing enzyme family.</text>
</comment>
<dbReference type="SFLD" id="SFLDS00001">
    <property type="entry name" value="Enolase"/>
    <property type="match status" value="1"/>
</dbReference>
<dbReference type="PANTHER" id="PTHR48073">
    <property type="entry name" value="O-SUCCINYLBENZOATE SYNTHASE-RELATED"/>
    <property type="match status" value="1"/>
</dbReference>
<organism evidence="5 6">
    <name type="scientific">Sorangium cellulosum</name>
    <name type="common">Polyangium cellulosum</name>
    <dbReference type="NCBI Taxonomy" id="56"/>
    <lineage>
        <taxon>Bacteria</taxon>
        <taxon>Pseudomonadati</taxon>
        <taxon>Myxococcota</taxon>
        <taxon>Polyangia</taxon>
        <taxon>Polyangiales</taxon>
        <taxon>Polyangiaceae</taxon>
        <taxon>Sorangium</taxon>
    </lineage>
</organism>
<dbReference type="RefSeq" id="WP_061612122.1">
    <property type="nucleotide sequence ID" value="NZ_JEMA01000995.1"/>
</dbReference>
<evidence type="ECO:0000256" key="3">
    <source>
        <dbReference type="ARBA" id="ARBA00023235"/>
    </source>
</evidence>
<name>A0A150Q747_SORCE</name>
<dbReference type="Proteomes" id="UP000075260">
    <property type="component" value="Unassembled WGS sequence"/>
</dbReference>
<dbReference type="GO" id="GO:0009063">
    <property type="term" value="P:amino acid catabolic process"/>
    <property type="evidence" value="ECO:0007669"/>
    <property type="project" value="InterPro"/>
</dbReference>
<keyword evidence="3" id="KW-0413">Isomerase</keyword>
<dbReference type="GO" id="GO:0046872">
    <property type="term" value="F:metal ion binding"/>
    <property type="evidence" value="ECO:0007669"/>
    <property type="project" value="UniProtKB-KW"/>
</dbReference>
<evidence type="ECO:0000256" key="1">
    <source>
        <dbReference type="ARBA" id="ARBA00008031"/>
    </source>
</evidence>
<dbReference type="InterPro" id="IPR036849">
    <property type="entry name" value="Enolase-like_C_sf"/>
</dbReference>
<dbReference type="InterPro" id="IPR029017">
    <property type="entry name" value="Enolase-like_N"/>
</dbReference>
<sequence length="359" mass="37594">MRVAAASLELVELEGARRGLVLSISDEDGRVGVGEATPLPGFSPESADDDQRALAELPGALGPIDLPGGAPGAAPAATVLAIQRALAPLSSRLRGAPAARFALETALLDLLGQRLGVPVSACLGGHRRYEEVQVNGLLTTSSALPEMLDRARALAVRGVGTIKVKLRSRGQEGFARDLEALRALRREHPAVELRLDANAAWSLDEAPRRLGLLAPLRPRFVEQPVAPELLHHLGACEVPWAADESLAVEGMPERLLDAEGCAAFILKPAILGLLRAHELGCRAQARGLGTVVTHLFDGPIALAAACELALSLPRAPLACGLDAHAGLEAWPAIRVPQLHEGGLIAASDRPGLGVGRWRA</sequence>
<protein>
    <submittedName>
        <fullName evidence="5">O-succinylbenzoate synthase</fullName>
    </submittedName>
</protein>
<gene>
    <name evidence="5" type="ORF">BE15_17915</name>
</gene>
<dbReference type="OrthoDB" id="9802699at2"/>
<dbReference type="SUPFAM" id="SSF54826">
    <property type="entry name" value="Enolase N-terminal domain-like"/>
    <property type="match status" value="1"/>
</dbReference>
<dbReference type="SMART" id="SM00922">
    <property type="entry name" value="MR_MLE"/>
    <property type="match status" value="1"/>
</dbReference>
<evidence type="ECO:0000313" key="5">
    <source>
        <dbReference type="EMBL" id="KYF63478.1"/>
    </source>
</evidence>
<dbReference type="SFLD" id="SFLDF00009">
    <property type="entry name" value="o-succinylbenzoate_synthase"/>
    <property type="match status" value="1"/>
</dbReference>
<dbReference type="Gene3D" id="3.20.20.120">
    <property type="entry name" value="Enolase-like C-terminal domain"/>
    <property type="match status" value="1"/>
</dbReference>
<dbReference type="Pfam" id="PF13378">
    <property type="entry name" value="MR_MLE_C"/>
    <property type="match status" value="1"/>
</dbReference>
<feature type="domain" description="Mandelate racemase/muconate lactonizing enzyme C-terminal" evidence="4">
    <location>
        <begin position="144"/>
        <end position="239"/>
    </location>
</feature>
<dbReference type="AlphaFoldDB" id="A0A150Q747"/>
<evidence type="ECO:0000259" key="4">
    <source>
        <dbReference type="SMART" id="SM00922"/>
    </source>
</evidence>
<dbReference type="PROSITE" id="PS00909">
    <property type="entry name" value="MR_MLE_2"/>
    <property type="match status" value="1"/>
</dbReference>
<dbReference type="EMBL" id="JEMA01000995">
    <property type="protein sequence ID" value="KYF63478.1"/>
    <property type="molecule type" value="Genomic_DNA"/>
</dbReference>
<proteinExistence type="inferred from homology"/>
<reference evidence="5 6" key="1">
    <citation type="submission" date="2014-02" db="EMBL/GenBank/DDBJ databases">
        <title>The small core and large imbalanced accessory genome model reveals a collaborative survival strategy of Sorangium cellulosum strains in nature.</title>
        <authorList>
            <person name="Han K."/>
            <person name="Peng R."/>
            <person name="Blom J."/>
            <person name="Li Y.-Z."/>
        </authorList>
    </citation>
    <scope>NUCLEOTIDE SEQUENCE [LARGE SCALE GENOMIC DNA]</scope>
    <source>
        <strain evidence="5 6">So0008-312</strain>
    </source>
</reference>
<dbReference type="Pfam" id="PF02746">
    <property type="entry name" value="MR_MLE_N"/>
    <property type="match status" value="1"/>
</dbReference>
<dbReference type="GO" id="GO:0016854">
    <property type="term" value="F:racemase and epimerase activity"/>
    <property type="evidence" value="ECO:0007669"/>
    <property type="project" value="UniProtKB-ARBA"/>
</dbReference>
<evidence type="ECO:0000256" key="2">
    <source>
        <dbReference type="ARBA" id="ARBA00022723"/>
    </source>
</evidence>
<dbReference type="PANTHER" id="PTHR48073:SF2">
    <property type="entry name" value="O-SUCCINYLBENZOATE SYNTHASE"/>
    <property type="match status" value="1"/>
</dbReference>
<accession>A0A150Q747</accession>